<dbReference type="Pfam" id="PF02541">
    <property type="entry name" value="Ppx-GppA"/>
    <property type="match status" value="1"/>
</dbReference>
<dbReference type="Gene3D" id="1.10.3210.10">
    <property type="entry name" value="Hypothetical protein af1432"/>
    <property type="match status" value="1"/>
</dbReference>
<dbReference type="PIRSF" id="PIRSF001267">
    <property type="entry name" value="Pyrophosphatase_GppA_Ppx"/>
    <property type="match status" value="1"/>
</dbReference>
<keyword evidence="2" id="KW-0378">Hydrolase</keyword>
<accession>A0ABX4E941</accession>
<evidence type="ECO:0000313" key="6">
    <source>
        <dbReference type="Proteomes" id="UP000215545"/>
    </source>
</evidence>
<protein>
    <recommendedName>
        <fullName evidence="7">Exopolyphosphatase</fullName>
    </recommendedName>
</protein>
<organism evidence="5 6">
    <name type="scientific">Domibacillus enclensis</name>
    <dbReference type="NCBI Taxonomy" id="1017273"/>
    <lineage>
        <taxon>Bacteria</taxon>
        <taxon>Bacillati</taxon>
        <taxon>Bacillota</taxon>
        <taxon>Bacilli</taxon>
        <taxon>Bacillales</taxon>
        <taxon>Bacillaceae</taxon>
        <taxon>Domibacillus</taxon>
    </lineage>
</organism>
<evidence type="ECO:0000259" key="3">
    <source>
        <dbReference type="Pfam" id="PF02541"/>
    </source>
</evidence>
<dbReference type="CDD" id="cd24052">
    <property type="entry name" value="ASKHA_NBD_HpPPX-GppA-like"/>
    <property type="match status" value="1"/>
</dbReference>
<comment type="caution">
    <text evidence="5">The sequence shown here is derived from an EMBL/GenBank/DDBJ whole genome shotgun (WGS) entry which is preliminary data.</text>
</comment>
<comment type="similarity">
    <text evidence="1">Belongs to the GppA/Ppx family.</text>
</comment>
<evidence type="ECO:0000256" key="1">
    <source>
        <dbReference type="ARBA" id="ARBA00007125"/>
    </source>
</evidence>
<dbReference type="InterPro" id="IPR050273">
    <property type="entry name" value="GppA/Ppx_hydrolase"/>
</dbReference>
<dbReference type="InterPro" id="IPR048950">
    <property type="entry name" value="Ppx_GppA_C"/>
</dbReference>
<evidence type="ECO:0000259" key="4">
    <source>
        <dbReference type="Pfam" id="PF21447"/>
    </source>
</evidence>
<dbReference type="InterPro" id="IPR043129">
    <property type="entry name" value="ATPase_NBD"/>
</dbReference>
<keyword evidence="6" id="KW-1185">Reference proteome</keyword>
<evidence type="ECO:0000256" key="2">
    <source>
        <dbReference type="ARBA" id="ARBA00022801"/>
    </source>
</evidence>
<sequence>MKAGTTMNQSKTAIIDIGSNTVRLVLYKEHGSAIEEFRNVKAPLRLRRFLDESSEMSEEGVSLLLEALKNFREVLDFYEVTEVECTATAAVRQAANREAIIERVKKETGFQVRLLSGEEEAYYGLSAVLKTMPADSGLTIDIGGGSTEITLFENRVLKHSFSFPFGVVSLKEQFIAEDRMKPKEQKKMAEYIQAELQKFDWLDQAPDGIIAAIGGSARNLANVQQLKENYPPLGVHGYELTVDALDQLRSELSPLSYSEFEKVDGLSNERADLILPAIEVFYQLAVHTKAKGLLVSSRGLRDGIVLERTKSGSWDTAEDVKRNGVQRLLTVYGHDREHHYQMMNLTKNMLAGFEEEGILSITDKERFLIEQAAALFYLGEYISSSSKSRHTFYLLINSLFDGFTHWEKAYISLTASFTNNSTLKQYLEEFDGWFKKEDVQKMREYGALLKLCFSLNSSKRSIVKDLKINQKNDRTLITVFCEGSELAERYQSDKQKRHLEKALQTTIGFTFKQIE</sequence>
<feature type="domain" description="Ppx/GppA phosphatase N-terminal" evidence="3">
    <location>
        <begin position="34"/>
        <end position="308"/>
    </location>
</feature>
<dbReference type="Pfam" id="PF21447">
    <property type="entry name" value="Ppx-GppA_III"/>
    <property type="match status" value="1"/>
</dbReference>
<dbReference type="PANTHER" id="PTHR30005:SF0">
    <property type="entry name" value="RETROGRADE REGULATION PROTEIN 2"/>
    <property type="match status" value="1"/>
</dbReference>
<name>A0ABX4E941_9BACI</name>
<dbReference type="SUPFAM" id="SSF109604">
    <property type="entry name" value="HD-domain/PDEase-like"/>
    <property type="match status" value="1"/>
</dbReference>
<dbReference type="Gene3D" id="3.30.420.150">
    <property type="entry name" value="Exopolyphosphatase. Domain 2"/>
    <property type="match status" value="1"/>
</dbReference>
<dbReference type="Gene3D" id="3.30.420.40">
    <property type="match status" value="1"/>
</dbReference>
<dbReference type="PANTHER" id="PTHR30005">
    <property type="entry name" value="EXOPOLYPHOSPHATASE"/>
    <property type="match status" value="1"/>
</dbReference>
<reference evidence="6" key="1">
    <citation type="submission" date="2017-03" db="EMBL/GenBank/DDBJ databases">
        <title>Bacillus sp. V-88(T) DSM27956, whole genome shotgun sequencing project.</title>
        <authorList>
            <person name="Dastager S.G."/>
            <person name="Neurgaonkar P.S."/>
            <person name="Dharne M.S."/>
        </authorList>
    </citation>
    <scope>NUCLEOTIDE SEQUENCE [LARGE SCALE GENOMIC DNA]</scope>
    <source>
        <strain evidence="6">DSM 25145</strain>
    </source>
</reference>
<gene>
    <name evidence="5" type="ORF">B1B05_07285</name>
</gene>
<dbReference type="InterPro" id="IPR003695">
    <property type="entry name" value="Ppx_GppA_N"/>
</dbReference>
<dbReference type="Proteomes" id="UP000215545">
    <property type="component" value="Unassembled WGS sequence"/>
</dbReference>
<feature type="domain" description="Ppx/GppA phosphatase C-terminal" evidence="4">
    <location>
        <begin position="321"/>
        <end position="482"/>
    </location>
</feature>
<evidence type="ECO:0008006" key="7">
    <source>
        <dbReference type="Google" id="ProtNLM"/>
    </source>
</evidence>
<dbReference type="EMBL" id="MWSK01000003">
    <property type="protein sequence ID" value="OXS78408.1"/>
    <property type="molecule type" value="Genomic_DNA"/>
</dbReference>
<dbReference type="InterPro" id="IPR030673">
    <property type="entry name" value="PyroPPase_GppA_Ppx"/>
</dbReference>
<proteinExistence type="inferred from homology"/>
<dbReference type="SUPFAM" id="SSF53067">
    <property type="entry name" value="Actin-like ATPase domain"/>
    <property type="match status" value="2"/>
</dbReference>
<evidence type="ECO:0000313" key="5">
    <source>
        <dbReference type="EMBL" id="OXS78408.1"/>
    </source>
</evidence>